<proteinExistence type="predicted"/>
<dbReference type="InParanoid" id="A0A3N4M2F5"/>
<accession>A0A3N4M2F5</accession>
<protein>
    <recommendedName>
        <fullName evidence="3">BZIP domain-containing protein</fullName>
    </recommendedName>
</protein>
<dbReference type="STRING" id="1051890.A0A3N4M2F5"/>
<sequence>DNQRRSRARKKEYVATLEAKYQECQRMGVEASIEIQNAARAVVKENSRLKELLKKVGLVDEEVD</sequence>
<dbReference type="Gene3D" id="1.20.5.170">
    <property type="match status" value="1"/>
</dbReference>
<name>A0A3N4M2F5_9PEZI</name>
<evidence type="ECO:0000313" key="2">
    <source>
        <dbReference type="Proteomes" id="UP000267821"/>
    </source>
</evidence>
<dbReference type="EMBL" id="ML121527">
    <property type="protein sequence ID" value="RPB29343.1"/>
    <property type="molecule type" value="Genomic_DNA"/>
</dbReference>
<dbReference type="OrthoDB" id="4505928at2759"/>
<dbReference type="AlphaFoldDB" id="A0A3N4M2F5"/>
<evidence type="ECO:0000313" key="1">
    <source>
        <dbReference type="EMBL" id="RPB29343.1"/>
    </source>
</evidence>
<evidence type="ECO:0008006" key="3">
    <source>
        <dbReference type="Google" id="ProtNLM"/>
    </source>
</evidence>
<keyword evidence="2" id="KW-1185">Reference proteome</keyword>
<dbReference type="PANTHER" id="PTHR42070:SF1">
    <property type="entry name" value="FILAMENT ASSOCIATED PROTEIN, PUTATIVE (AFU_ORTHOLOGUE AFUA_8G06630)-RELATED"/>
    <property type="match status" value="1"/>
</dbReference>
<organism evidence="1 2">
    <name type="scientific">Terfezia boudieri ATCC MYA-4762</name>
    <dbReference type="NCBI Taxonomy" id="1051890"/>
    <lineage>
        <taxon>Eukaryota</taxon>
        <taxon>Fungi</taxon>
        <taxon>Dikarya</taxon>
        <taxon>Ascomycota</taxon>
        <taxon>Pezizomycotina</taxon>
        <taxon>Pezizomycetes</taxon>
        <taxon>Pezizales</taxon>
        <taxon>Pezizaceae</taxon>
        <taxon>Terfezia</taxon>
    </lineage>
</organism>
<reference evidence="1 2" key="1">
    <citation type="journal article" date="2018" name="Nat. Ecol. Evol.">
        <title>Pezizomycetes genomes reveal the molecular basis of ectomycorrhizal truffle lifestyle.</title>
        <authorList>
            <person name="Murat C."/>
            <person name="Payen T."/>
            <person name="Noel B."/>
            <person name="Kuo A."/>
            <person name="Morin E."/>
            <person name="Chen J."/>
            <person name="Kohler A."/>
            <person name="Krizsan K."/>
            <person name="Balestrini R."/>
            <person name="Da Silva C."/>
            <person name="Montanini B."/>
            <person name="Hainaut M."/>
            <person name="Levati E."/>
            <person name="Barry K.W."/>
            <person name="Belfiori B."/>
            <person name="Cichocki N."/>
            <person name="Clum A."/>
            <person name="Dockter R.B."/>
            <person name="Fauchery L."/>
            <person name="Guy J."/>
            <person name="Iotti M."/>
            <person name="Le Tacon F."/>
            <person name="Lindquist E.A."/>
            <person name="Lipzen A."/>
            <person name="Malagnac F."/>
            <person name="Mello A."/>
            <person name="Molinier V."/>
            <person name="Miyauchi S."/>
            <person name="Poulain J."/>
            <person name="Riccioni C."/>
            <person name="Rubini A."/>
            <person name="Sitrit Y."/>
            <person name="Splivallo R."/>
            <person name="Traeger S."/>
            <person name="Wang M."/>
            <person name="Zifcakova L."/>
            <person name="Wipf D."/>
            <person name="Zambonelli A."/>
            <person name="Paolocci F."/>
            <person name="Nowrousian M."/>
            <person name="Ottonello S."/>
            <person name="Baldrian P."/>
            <person name="Spatafora J.W."/>
            <person name="Henrissat B."/>
            <person name="Nagy L.G."/>
            <person name="Aury J.M."/>
            <person name="Wincker P."/>
            <person name="Grigoriev I.V."/>
            <person name="Bonfante P."/>
            <person name="Martin F.M."/>
        </authorList>
    </citation>
    <scope>NUCLEOTIDE SEQUENCE [LARGE SCALE GENOMIC DNA]</scope>
    <source>
        <strain evidence="1 2">ATCC MYA-4762</strain>
    </source>
</reference>
<feature type="non-terminal residue" evidence="1">
    <location>
        <position position="64"/>
    </location>
</feature>
<gene>
    <name evidence="1" type="ORF">L211DRAFT_751493</name>
</gene>
<feature type="non-terminal residue" evidence="1">
    <location>
        <position position="1"/>
    </location>
</feature>
<dbReference type="PANTHER" id="PTHR42070">
    <property type="entry name" value="FILAMENT ASSOCIATED PROTEIN, PUTATIVE (AFU_ORTHOLOGUE AFUA_8G06630)-RELATED"/>
    <property type="match status" value="1"/>
</dbReference>
<dbReference type="Proteomes" id="UP000267821">
    <property type="component" value="Unassembled WGS sequence"/>
</dbReference>